<dbReference type="EMBL" id="FXAF01000005">
    <property type="protein sequence ID" value="SMF25750.1"/>
    <property type="molecule type" value="Genomic_DNA"/>
</dbReference>
<accession>A0A1X7E1F0</accession>
<dbReference type="Proteomes" id="UP000192903">
    <property type="component" value="Unassembled WGS sequence"/>
</dbReference>
<evidence type="ECO:0000313" key="2">
    <source>
        <dbReference type="EMBL" id="SMF25750.1"/>
    </source>
</evidence>
<evidence type="ECO:0000259" key="1">
    <source>
        <dbReference type="PROSITE" id="PS51977"/>
    </source>
</evidence>
<name>A0A1X7E1F0_9HYPH</name>
<gene>
    <name evidence="2" type="ORF">SAMN02982989_3312</name>
</gene>
<dbReference type="Pfam" id="PF05406">
    <property type="entry name" value="WGR"/>
    <property type="match status" value="1"/>
</dbReference>
<dbReference type="InterPro" id="IPR008893">
    <property type="entry name" value="WGR_domain"/>
</dbReference>
<dbReference type="SUPFAM" id="SSF142921">
    <property type="entry name" value="WGR domain-like"/>
    <property type="match status" value="1"/>
</dbReference>
<dbReference type="PROSITE" id="PS51977">
    <property type="entry name" value="WGR"/>
    <property type="match status" value="1"/>
</dbReference>
<keyword evidence="3" id="KW-1185">Reference proteome</keyword>
<dbReference type="AlphaFoldDB" id="A0A1X7E1F0"/>
<evidence type="ECO:0000313" key="3">
    <source>
        <dbReference type="Proteomes" id="UP000192903"/>
    </source>
</evidence>
<dbReference type="STRING" id="464029.SAMN02982989_3312"/>
<dbReference type="InterPro" id="IPR049809">
    <property type="entry name" value="YehF/YfeS-like_WGR"/>
</dbReference>
<dbReference type="SMART" id="SM00773">
    <property type="entry name" value="WGR"/>
    <property type="match status" value="1"/>
</dbReference>
<reference evidence="3" key="1">
    <citation type="submission" date="2017-04" db="EMBL/GenBank/DDBJ databases">
        <authorList>
            <person name="Varghese N."/>
            <person name="Submissions S."/>
        </authorList>
    </citation>
    <scope>NUCLEOTIDE SEQUENCE [LARGE SCALE GENOMIC DNA]</scope>
    <source>
        <strain evidence="3">B4P</strain>
    </source>
</reference>
<sequence length="113" mass="12808">MNQLASTDSHLSLDLDAPLRDPASMIAQPYHLYVEKIDASKNMARYYAMSIEPTLFGDTCLTRRWGRIGTGGQKLAHHFQCEEEAVELFLALLRQKRLRGYGSKYNSGQRMVG</sequence>
<proteinExistence type="predicted"/>
<protein>
    <submittedName>
        <fullName evidence="2">WGR domain-containing protein, predicted DNA-binding domain in MolR</fullName>
    </submittedName>
</protein>
<dbReference type="GO" id="GO:0003677">
    <property type="term" value="F:DNA binding"/>
    <property type="evidence" value="ECO:0007669"/>
    <property type="project" value="UniProtKB-KW"/>
</dbReference>
<keyword evidence="2" id="KW-0238">DNA-binding</keyword>
<dbReference type="Gene3D" id="2.20.140.10">
    <property type="entry name" value="WGR domain"/>
    <property type="match status" value="1"/>
</dbReference>
<dbReference type="RefSeq" id="WP_200814063.1">
    <property type="nucleotide sequence ID" value="NZ_FXAF01000005.1"/>
</dbReference>
<dbReference type="InterPro" id="IPR036930">
    <property type="entry name" value="WGR_dom_sf"/>
</dbReference>
<feature type="domain" description="WGR" evidence="1">
    <location>
        <begin position="29"/>
        <end position="113"/>
    </location>
</feature>
<organism evidence="2 3">
    <name type="scientific">Xaviernesmea oryzae</name>
    <dbReference type="NCBI Taxonomy" id="464029"/>
    <lineage>
        <taxon>Bacteria</taxon>
        <taxon>Pseudomonadati</taxon>
        <taxon>Pseudomonadota</taxon>
        <taxon>Alphaproteobacteria</taxon>
        <taxon>Hyphomicrobiales</taxon>
        <taxon>Rhizobiaceae</taxon>
        <taxon>Rhizobium/Agrobacterium group</taxon>
        <taxon>Xaviernesmea</taxon>
    </lineage>
</organism>
<dbReference type="CDD" id="cd07996">
    <property type="entry name" value="WGR_MMR_like"/>
    <property type="match status" value="1"/>
</dbReference>